<dbReference type="Proteomes" id="UP000263742">
    <property type="component" value="Segment"/>
</dbReference>
<evidence type="ECO:0000313" key="1">
    <source>
        <dbReference type="EMBL" id="AXG66415.1"/>
    </source>
</evidence>
<protein>
    <submittedName>
        <fullName evidence="1">Uncharacterized protein</fullName>
    </submittedName>
</protein>
<gene>
    <name evidence="1" type="ORF">JA13_012</name>
</gene>
<accession>A0A384ZW00</accession>
<proteinExistence type="predicted"/>
<name>A0A384ZW00_9CAUD</name>
<reference evidence="1 2" key="1">
    <citation type="journal article" date="2018" name="Front. Microbiol.">
        <title>Jumbo Bacteriophages Are Represented Within an Increasing Diversity of Environmental Viruses Infecting the Emerging Phytopathogen, Dickeya solani.</title>
        <authorList>
            <person name="Day A.W."/>
            <person name="Ahn J."/>
            <person name="Salmond G.P.C."/>
        </authorList>
    </citation>
    <scope>NUCLEOTIDE SEQUENCE [LARGE SCALE GENOMIC DNA]</scope>
</reference>
<dbReference type="EMBL" id="MH460460">
    <property type="protein sequence ID" value="AXG66415.1"/>
    <property type="molecule type" value="Genomic_DNA"/>
</dbReference>
<sequence>MIRQIVHIAFGDDTDTDQELIESIDWDKELGSVTLSFARGATEVIKALQNNESLYAQSSEGIYRVQYYCPFRFLVPEAGAEISRITLGLRLVTFHPGQFLVMVE</sequence>
<organism evidence="1 2">
    <name type="scientific">Dickeya phage vB_DsoM_JA13</name>
    <dbReference type="NCBI Taxonomy" id="2283030"/>
    <lineage>
        <taxon>Viruses</taxon>
        <taxon>Duplodnaviria</taxon>
        <taxon>Heunggongvirae</taxon>
        <taxon>Uroviricota</taxon>
        <taxon>Caudoviricetes</taxon>
        <taxon>Salmondvirus</taxon>
        <taxon>Salmondvirus JA11</taxon>
    </lineage>
</organism>
<evidence type="ECO:0000313" key="2">
    <source>
        <dbReference type="Proteomes" id="UP000263742"/>
    </source>
</evidence>